<protein>
    <submittedName>
        <fullName evidence="2">Uncharacterized protein</fullName>
    </submittedName>
</protein>
<dbReference type="PANTHER" id="PTHR38696">
    <property type="entry name" value="MEDIATOR OF RNA POLYMERASE II TRANSCRIPTION SUBUNIT 13"/>
    <property type="match status" value="1"/>
</dbReference>
<dbReference type="AlphaFoldDB" id="A0AAD3TZC1"/>
<feature type="compositionally biased region" description="Pro residues" evidence="1">
    <location>
        <begin position="1"/>
        <end position="10"/>
    </location>
</feature>
<evidence type="ECO:0000313" key="3">
    <source>
        <dbReference type="Proteomes" id="UP001222932"/>
    </source>
</evidence>
<dbReference type="EMBL" id="BTCM01000008">
    <property type="protein sequence ID" value="GMK59582.1"/>
    <property type="molecule type" value="Genomic_DNA"/>
</dbReference>
<gene>
    <name evidence="2" type="ORF">CspeluHIS016_0801880</name>
</gene>
<organism evidence="2 3">
    <name type="scientific">Cutaneotrichosporon spelunceum</name>
    <dbReference type="NCBI Taxonomy" id="1672016"/>
    <lineage>
        <taxon>Eukaryota</taxon>
        <taxon>Fungi</taxon>
        <taxon>Dikarya</taxon>
        <taxon>Basidiomycota</taxon>
        <taxon>Agaricomycotina</taxon>
        <taxon>Tremellomycetes</taxon>
        <taxon>Trichosporonales</taxon>
        <taxon>Trichosporonaceae</taxon>
        <taxon>Cutaneotrichosporon</taxon>
    </lineage>
</organism>
<comment type="caution">
    <text evidence="2">The sequence shown here is derived from an EMBL/GenBank/DDBJ whole genome shotgun (WGS) entry which is preliminary data.</text>
</comment>
<sequence>MPKGPPPPLPVSSGILPTPVPKRKQKPVPTNNPPPSYHSPTLPPARKVVPLASPVHFASLMLLGTDKIRMAGFPDSCQELLGCVLNKGWTRAEGKKNPAPGVFEWKLAKSPWATDTPLASYRLIEFILFSLSKEGWSLSFSAGMPAKRGARDTFFFMPTERRQRQFFSIVFGTHTVTLLDATDPRVSEEFEQACKTWPRGVGAPYSREHGAFTININPMGDSDTAWPTTGGKYEHAMPQLMCTILQRMALAGYECVTTYDIVDRQAGWHWNDAKGLLTGSMPSIDVWVFAER</sequence>
<dbReference type="Proteomes" id="UP001222932">
    <property type="component" value="Unassembled WGS sequence"/>
</dbReference>
<feature type="compositionally biased region" description="Pro residues" evidence="1">
    <location>
        <begin position="30"/>
        <end position="43"/>
    </location>
</feature>
<reference evidence="2" key="1">
    <citation type="journal article" date="2023" name="BMC Genomics">
        <title>Chromosome-level genome assemblies of Cutaneotrichosporon spp. (Trichosporonales, Basidiomycota) reveal imbalanced evolution between nucleotide sequences and chromosome synteny.</title>
        <authorList>
            <person name="Kobayashi Y."/>
            <person name="Kayamori A."/>
            <person name="Aoki K."/>
            <person name="Shiwa Y."/>
            <person name="Matsutani M."/>
            <person name="Fujita N."/>
            <person name="Sugita T."/>
            <person name="Iwasaki W."/>
            <person name="Tanaka N."/>
            <person name="Takashima M."/>
        </authorList>
    </citation>
    <scope>NUCLEOTIDE SEQUENCE</scope>
    <source>
        <strain evidence="2">HIS016</strain>
    </source>
</reference>
<evidence type="ECO:0000313" key="2">
    <source>
        <dbReference type="EMBL" id="GMK59582.1"/>
    </source>
</evidence>
<dbReference type="PANTHER" id="PTHR38696:SF1">
    <property type="entry name" value="MEDIATOR OF RNA POLYMERASE II TRANSCRIPTION SUBUNIT 13"/>
    <property type="match status" value="1"/>
</dbReference>
<proteinExistence type="predicted"/>
<feature type="region of interest" description="Disordered" evidence="1">
    <location>
        <begin position="1"/>
        <end position="43"/>
    </location>
</feature>
<name>A0AAD3TZC1_9TREE</name>
<evidence type="ECO:0000256" key="1">
    <source>
        <dbReference type="SAM" id="MobiDB-lite"/>
    </source>
</evidence>
<accession>A0AAD3TZC1</accession>
<keyword evidence="3" id="KW-1185">Reference proteome</keyword>
<reference evidence="2" key="2">
    <citation type="submission" date="2023-06" db="EMBL/GenBank/DDBJ databases">
        <authorList>
            <person name="Kobayashi Y."/>
            <person name="Kayamori A."/>
            <person name="Aoki K."/>
            <person name="Shiwa Y."/>
            <person name="Fujita N."/>
            <person name="Sugita T."/>
            <person name="Iwasaki W."/>
            <person name="Tanaka N."/>
            <person name="Takashima M."/>
        </authorList>
    </citation>
    <scope>NUCLEOTIDE SEQUENCE</scope>
    <source>
        <strain evidence="2">HIS016</strain>
    </source>
</reference>